<name>A0ABP9F7Q3_9ACTN</name>
<comment type="caution">
    <text evidence="2">The sequence shown here is derived from an EMBL/GenBank/DDBJ whole genome shotgun (WGS) entry which is preliminary data.</text>
</comment>
<dbReference type="EMBL" id="BAABLV010000005">
    <property type="protein sequence ID" value="GAA4890076.1"/>
    <property type="molecule type" value="Genomic_DNA"/>
</dbReference>
<evidence type="ECO:0000259" key="1">
    <source>
        <dbReference type="Pfam" id="PF03551"/>
    </source>
</evidence>
<sequence length="179" mass="18961">MLSNVVLGMLMALGPQTLYSLRRAFERSAAMLYTGSPGSLQHALRALTDAGLVEVAAVTEGGRNKKVHTVTPAGVAAFHAWIRTPVDDGDLELGVLTRIFHLGLVEDSAERVQILRGLAAAVERGLAELEAVAESVATVPGAGTDLHRYQVATLHYGVAAHRTALDYVSRLAAAEAQRP</sequence>
<evidence type="ECO:0000313" key="3">
    <source>
        <dbReference type="Proteomes" id="UP001501521"/>
    </source>
</evidence>
<dbReference type="PANTHER" id="PTHR43252">
    <property type="entry name" value="TRANSCRIPTIONAL REGULATOR YQJI"/>
    <property type="match status" value="1"/>
</dbReference>
<dbReference type="RefSeq" id="WP_345577968.1">
    <property type="nucleotide sequence ID" value="NZ_BAABLV010000005.1"/>
</dbReference>
<gene>
    <name evidence="2" type="ORF">GCM10025789_03180</name>
</gene>
<evidence type="ECO:0000313" key="2">
    <source>
        <dbReference type="EMBL" id="GAA4890076.1"/>
    </source>
</evidence>
<dbReference type="PANTHER" id="PTHR43252:SF2">
    <property type="entry name" value="TRANSCRIPTION REGULATOR, PADR-LIKE FAMILY"/>
    <property type="match status" value="1"/>
</dbReference>
<dbReference type="Pfam" id="PF03551">
    <property type="entry name" value="PadR"/>
    <property type="match status" value="1"/>
</dbReference>
<reference evidence="3" key="1">
    <citation type="journal article" date="2019" name="Int. J. Syst. Evol. Microbiol.">
        <title>The Global Catalogue of Microorganisms (GCM) 10K type strain sequencing project: providing services to taxonomists for standard genome sequencing and annotation.</title>
        <authorList>
            <consortium name="The Broad Institute Genomics Platform"/>
            <consortium name="The Broad Institute Genome Sequencing Center for Infectious Disease"/>
            <person name="Wu L."/>
            <person name="Ma J."/>
        </authorList>
    </citation>
    <scope>NUCLEOTIDE SEQUENCE [LARGE SCALE GENOMIC DNA]</scope>
    <source>
        <strain evidence="3">JCM 19125</strain>
    </source>
</reference>
<dbReference type="InterPro" id="IPR005149">
    <property type="entry name" value="Tscrpt_reg_PadR_N"/>
</dbReference>
<proteinExistence type="predicted"/>
<feature type="domain" description="Transcription regulator PadR N-terminal" evidence="1">
    <location>
        <begin position="7"/>
        <end position="79"/>
    </location>
</feature>
<organism evidence="2 3">
    <name type="scientific">Tessaracoccus lubricantis</name>
    <dbReference type="NCBI Taxonomy" id="545543"/>
    <lineage>
        <taxon>Bacteria</taxon>
        <taxon>Bacillati</taxon>
        <taxon>Actinomycetota</taxon>
        <taxon>Actinomycetes</taxon>
        <taxon>Propionibacteriales</taxon>
        <taxon>Propionibacteriaceae</taxon>
        <taxon>Tessaracoccus</taxon>
    </lineage>
</organism>
<dbReference type="Gene3D" id="1.10.10.10">
    <property type="entry name" value="Winged helix-like DNA-binding domain superfamily/Winged helix DNA-binding domain"/>
    <property type="match status" value="1"/>
</dbReference>
<dbReference type="InterPro" id="IPR036390">
    <property type="entry name" value="WH_DNA-bd_sf"/>
</dbReference>
<protein>
    <recommendedName>
        <fullName evidence="1">Transcription regulator PadR N-terminal domain-containing protein</fullName>
    </recommendedName>
</protein>
<accession>A0ABP9F7Q3</accession>
<keyword evidence="3" id="KW-1185">Reference proteome</keyword>
<dbReference type="SUPFAM" id="SSF46785">
    <property type="entry name" value="Winged helix' DNA-binding domain"/>
    <property type="match status" value="1"/>
</dbReference>
<dbReference type="InterPro" id="IPR036388">
    <property type="entry name" value="WH-like_DNA-bd_sf"/>
</dbReference>
<dbReference type="Proteomes" id="UP001501521">
    <property type="component" value="Unassembled WGS sequence"/>
</dbReference>